<dbReference type="AlphaFoldDB" id="B1T9L2"/>
<organism evidence="2 3">
    <name type="scientific">Burkholderia ambifaria MEX-5</name>
    <dbReference type="NCBI Taxonomy" id="396597"/>
    <lineage>
        <taxon>Bacteria</taxon>
        <taxon>Pseudomonadati</taxon>
        <taxon>Pseudomonadota</taxon>
        <taxon>Betaproteobacteria</taxon>
        <taxon>Burkholderiales</taxon>
        <taxon>Burkholderiaceae</taxon>
        <taxon>Burkholderia</taxon>
        <taxon>Burkholderia cepacia complex</taxon>
    </lineage>
</organism>
<evidence type="ECO:0000313" key="3">
    <source>
        <dbReference type="Proteomes" id="UP000004814"/>
    </source>
</evidence>
<name>B1T9L2_9BURK</name>
<comment type="caution">
    <text evidence="2">The sequence shown here is derived from an EMBL/GenBank/DDBJ whole genome shotgun (WGS) entry which is preliminary data.</text>
</comment>
<sequence length="123" mass="12754">MLSTPAQAHHSSGVLSASLPSTPSAIPIEPADSVTCRTSNGNRNTVTIAGTRPSISPRPTFATTPATFDRQKCASFAAPDAPSVSRSRRLYMSASPTRCSTNQLSAQPASRLDDHSSTPVSAA</sequence>
<feature type="region of interest" description="Disordered" evidence="1">
    <location>
        <begin position="1"/>
        <end position="64"/>
    </location>
</feature>
<protein>
    <submittedName>
        <fullName evidence="2">Uncharacterized protein</fullName>
    </submittedName>
</protein>
<dbReference type="Proteomes" id="UP000004814">
    <property type="component" value="Unassembled WGS sequence"/>
</dbReference>
<feature type="compositionally biased region" description="Polar residues" evidence="1">
    <location>
        <begin position="1"/>
        <end position="24"/>
    </location>
</feature>
<gene>
    <name evidence="2" type="ORF">BamMEX5DRAFT_4478</name>
</gene>
<evidence type="ECO:0000313" key="2">
    <source>
        <dbReference type="EMBL" id="EDT39757.1"/>
    </source>
</evidence>
<feature type="compositionally biased region" description="Polar residues" evidence="1">
    <location>
        <begin position="94"/>
        <end position="108"/>
    </location>
</feature>
<evidence type="ECO:0000256" key="1">
    <source>
        <dbReference type="SAM" id="MobiDB-lite"/>
    </source>
</evidence>
<feature type="region of interest" description="Disordered" evidence="1">
    <location>
        <begin position="77"/>
        <end position="123"/>
    </location>
</feature>
<reference evidence="2 3" key="1">
    <citation type="submission" date="2008-03" db="EMBL/GenBank/DDBJ databases">
        <title>Sequencing of the draft genome and assembly of Burkholderia ambifaria MEX-5.</title>
        <authorList>
            <consortium name="US DOE Joint Genome Institute (JGI-PGF)"/>
            <person name="Copeland A."/>
            <person name="Lucas S."/>
            <person name="Lapidus A."/>
            <person name="Glavina del Rio T."/>
            <person name="Dalin E."/>
            <person name="Tice H."/>
            <person name="Bruce D."/>
            <person name="Goodwin L."/>
            <person name="Pitluck S."/>
            <person name="Larimer F."/>
            <person name="Land M.L."/>
            <person name="Hauser L."/>
            <person name="Tiedje J."/>
            <person name="Richardson P."/>
        </authorList>
    </citation>
    <scope>NUCLEOTIDE SEQUENCE [LARGE SCALE GENOMIC DNA]</scope>
    <source>
        <strain evidence="2 3">MEX-5</strain>
    </source>
</reference>
<proteinExistence type="predicted"/>
<accession>B1T9L2</accession>
<dbReference type="EMBL" id="ABLK01000168">
    <property type="protein sequence ID" value="EDT39757.1"/>
    <property type="molecule type" value="Genomic_DNA"/>
</dbReference>
<feature type="compositionally biased region" description="Polar residues" evidence="1">
    <location>
        <begin position="35"/>
        <end position="48"/>
    </location>
</feature>